<dbReference type="EMBL" id="JADBGQ010000004">
    <property type="protein sequence ID" value="KAG5401490.1"/>
    <property type="molecule type" value="Genomic_DNA"/>
</dbReference>
<dbReference type="Proteomes" id="UP000823674">
    <property type="component" value="Chromosome A04"/>
</dbReference>
<dbReference type="InterPro" id="IPR041144">
    <property type="entry name" value="SCAB-PH"/>
</dbReference>
<keyword evidence="4" id="KW-1185">Reference proteome</keyword>
<feature type="domain" description="Stomatal closure-related actin-binding protein PH" evidence="2">
    <location>
        <begin position="18"/>
        <end position="91"/>
    </location>
</feature>
<keyword evidence="1" id="KW-0472">Membrane</keyword>
<reference evidence="3 4" key="1">
    <citation type="submission" date="2021-03" db="EMBL/GenBank/DDBJ databases">
        <authorList>
            <person name="King G.J."/>
            <person name="Bancroft I."/>
            <person name="Baten A."/>
            <person name="Bloomfield J."/>
            <person name="Borpatragohain P."/>
            <person name="He Z."/>
            <person name="Irish N."/>
            <person name="Irwin J."/>
            <person name="Liu K."/>
            <person name="Mauleon R.P."/>
            <person name="Moore J."/>
            <person name="Morris R."/>
            <person name="Ostergaard L."/>
            <person name="Wang B."/>
            <person name="Wells R."/>
        </authorList>
    </citation>
    <scope>NUCLEOTIDE SEQUENCE [LARGE SCALE GENOMIC DNA]</scope>
    <source>
        <strain evidence="3">R-o-18</strain>
        <tissue evidence="3">Leaf</tissue>
    </source>
</reference>
<evidence type="ECO:0000313" key="4">
    <source>
        <dbReference type="Proteomes" id="UP000823674"/>
    </source>
</evidence>
<keyword evidence="1" id="KW-1133">Transmembrane helix</keyword>
<evidence type="ECO:0000259" key="2">
    <source>
        <dbReference type="Pfam" id="PF17684"/>
    </source>
</evidence>
<evidence type="ECO:0000313" key="3">
    <source>
        <dbReference type="EMBL" id="KAG5401490.1"/>
    </source>
</evidence>
<dbReference type="Pfam" id="PF17684">
    <property type="entry name" value="SCAB-PH"/>
    <property type="match status" value="1"/>
</dbReference>
<proteinExistence type="predicted"/>
<comment type="caution">
    <text evidence="3">The sequence shown here is derived from an EMBL/GenBank/DDBJ whole genome shotgun (WGS) entry which is preliminary data.</text>
</comment>
<sequence>MDKTMHLKFMSLPLERPTRIKLSRGWITKAREIYSTSRQLCGVRGNIKAPAEALFWQPRKSLTFILTFESEQEHNTVITLTRKYDFDCNIYGIYLTGLLISAGYTAWAR</sequence>
<dbReference type="Gene3D" id="2.30.29.140">
    <property type="match status" value="1"/>
</dbReference>
<organism evidence="3 4">
    <name type="scientific">Brassica rapa subsp. trilocularis</name>
    <dbReference type="NCBI Taxonomy" id="1813537"/>
    <lineage>
        <taxon>Eukaryota</taxon>
        <taxon>Viridiplantae</taxon>
        <taxon>Streptophyta</taxon>
        <taxon>Embryophyta</taxon>
        <taxon>Tracheophyta</taxon>
        <taxon>Spermatophyta</taxon>
        <taxon>Magnoliopsida</taxon>
        <taxon>eudicotyledons</taxon>
        <taxon>Gunneridae</taxon>
        <taxon>Pentapetalae</taxon>
        <taxon>rosids</taxon>
        <taxon>malvids</taxon>
        <taxon>Brassicales</taxon>
        <taxon>Brassicaceae</taxon>
        <taxon>Brassiceae</taxon>
        <taxon>Brassica</taxon>
    </lineage>
</organism>
<dbReference type="PANTHER" id="PTHR31172">
    <property type="entry name" value="STOMATAL CLOSURE-RELATED ACTIN-BINDING PROTEIN 1"/>
    <property type="match status" value="1"/>
</dbReference>
<keyword evidence="1" id="KW-0812">Transmembrane</keyword>
<dbReference type="PANTHER" id="PTHR31172:SF7">
    <property type="entry name" value="STOMATAL CLOSURE-RELATED ACTIN-BINDING PROTEIN 3"/>
    <property type="match status" value="1"/>
</dbReference>
<accession>A0ABQ7MRZ1</accession>
<dbReference type="InterPro" id="IPR039640">
    <property type="entry name" value="SCAB"/>
</dbReference>
<feature type="transmembrane region" description="Helical" evidence="1">
    <location>
        <begin position="88"/>
        <end position="107"/>
    </location>
</feature>
<protein>
    <recommendedName>
        <fullName evidence="2">Stomatal closure-related actin-binding protein PH domain-containing protein</fullName>
    </recommendedName>
</protein>
<evidence type="ECO:0000256" key="1">
    <source>
        <dbReference type="SAM" id="Phobius"/>
    </source>
</evidence>
<gene>
    <name evidence="3" type="primary">A04p025070.1_BraROA</name>
    <name evidence="3" type="ORF">IGI04_016097</name>
</gene>
<name>A0ABQ7MRZ1_BRACM</name>